<dbReference type="AlphaFoldDB" id="A0A0N4V7W4"/>
<dbReference type="Proteomes" id="UP000274131">
    <property type="component" value="Unassembled WGS sequence"/>
</dbReference>
<dbReference type="Gene3D" id="3.10.120.10">
    <property type="entry name" value="Cytochrome b5-like heme/steroid binding domain"/>
    <property type="match status" value="1"/>
</dbReference>
<gene>
    <name evidence="4" type="ORF">EVEC_LOCUS6000</name>
</gene>
<evidence type="ECO:0000313" key="4">
    <source>
        <dbReference type="EMBL" id="VDD91249.1"/>
    </source>
</evidence>
<dbReference type="SUPFAM" id="SSF55856">
    <property type="entry name" value="Cytochrome b5-like heme/steroid binding domain"/>
    <property type="match status" value="1"/>
</dbReference>
<evidence type="ECO:0000313" key="5">
    <source>
        <dbReference type="Proteomes" id="UP000274131"/>
    </source>
</evidence>
<evidence type="ECO:0000256" key="1">
    <source>
        <dbReference type="ARBA" id="ARBA00038357"/>
    </source>
</evidence>
<dbReference type="InterPro" id="IPR001199">
    <property type="entry name" value="Cyt_B5-like_heme/steroid-bd"/>
</dbReference>
<dbReference type="GO" id="GO:0016020">
    <property type="term" value="C:membrane"/>
    <property type="evidence" value="ECO:0007669"/>
    <property type="project" value="TreeGrafter"/>
</dbReference>
<evidence type="ECO:0000256" key="2">
    <source>
        <dbReference type="SAM" id="Phobius"/>
    </source>
</evidence>
<comment type="similarity">
    <text evidence="1">Belongs to the cytochrome b5 family. MAPR subfamily.</text>
</comment>
<dbReference type="GO" id="GO:0012505">
    <property type="term" value="C:endomembrane system"/>
    <property type="evidence" value="ECO:0007669"/>
    <property type="project" value="TreeGrafter"/>
</dbReference>
<feature type="transmembrane region" description="Helical" evidence="2">
    <location>
        <begin position="6"/>
        <end position="29"/>
    </location>
</feature>
<dbReference type="InterPro" id="IPR036400">
    <property type="entry name" value="Cyt_B5-like_heme/steroid_sf"/>
</dbReference>
<proteinExistence type="inferred from homology"/>
<organism evidence="6">
    <name type="scientific">Enterobius vermicularis</name>
    <name type="common">Human pinworm</name>
    <dbReference type="NCBI Taxonomy" id="51028"/>
    <lineage>
        <taxon>Eukaryota</taxon>
        <taxon>Metazoa</taxon>
        <taxon>Ecdysozoa</taxon>
        <taxon>Nematoda</taxon>
        <taxon>Chromadorea</taxon>
        <taxon>Rhabditida</taxon>
        <taxon>Spirurina</taxon>
        <taxon>Oxyuridomorpha</taxon>
        <taxon>Oxyuroidea</taxon>
        <taxon>Oxyuridae</taxon>
        <taxon>Enterobius</taxon>
    </lineage>
</organism>
<sequence length="206" mass="23347">MQAGSVFEVSFTDFLAVIGLAYFIYWMFFKKTNKEETPKDILPPMQKRDFNVQELRDYDGVKEKRILLALLGNVKSSSFQEKFWFFLVKREKIDELQCRSVSLHKLSICADVDLGLQVYDVSRAKQFYGPGGPYHSFAGHDATRALATGDVKAVKDAEDDTSDLTPSEVDDAKNWEMSFRCKYPTVGRLIRESEKPTDYGGAVAGL</sequence>
<feature type="domain" description="Cytochrome b5 heme-binding" evidence="3">
    <location>
        <begin position="50"/>
        <end position="190"/>
    </location>
</feature>
<dbReference type="STRING" id="51028.A0A0N4V7W4"/>
<dbReference type="WBParaSite" id="EVEC_0000638901-mRNA-1">
    <property type="protein sequence ID" value="EVEC_0000638901-mRNA-1"/>
    <property type="gene ID" value="EVEC_0000638901"/>
</dbReference>
<keyword evidence="2" id="KW-0812">Transmembrane</keyword>
<dbReference type="Pfam" id="PF00173">
    <property type="entry name" value="Cyt-b5"/>
    <property type="match status" value="1"/>
</dbReference>
<dbReference type="OrthoDB" id="547796at2759"/>
<reference evidence="4 5" key="2">
    <citation type="submission" date="2018-10" db="EMBL/GenBank/DDBJ databases">
        <authorList>
            <consortium name="Pathogen Informatics"/>
        </authorList>
    </citation>
    <scope>NUCLEOTIDE SEQUENCE [LARGE SCALE GENOMIC DNA]</scope>
</reference>
<protein>
    <submittedName>
        <fullName evidence="6">Cytochrome b5 heme-binding domain-containing protein</fullName>
    </submittedName>
</protein>
<dbReference type="InterPro" id="IPR050577">
    <property type="entry name" value="MAPR/NEUFC/NENF-like"/>
</dbReference>
<reference evidence="6" key="1">
    <citation type="submission" date="2017-02" db="UniProtKB">
        <authorList>
            <consortium name="WormBaseParasite"/>
        </authorList>
    </citation>
    <scope>IDENTIFICATION</scope>
</reference>
<dbReference type="SMART" id="SM01117">
    <property type="entry name" value="Cyt-b5"/>
    <property type="match status" value="1"/>
</dbReference>
<keyword evidence="2" id="KW-0472">Membrane</keyword>
<accession>A0A0N4V7W4</accession>
<dbReference type="PANTHER" id="PTHR10281:SF76">
    <property type="entry name" value="CALCUTTA CUP-RELATED"/>
    <property type="match status" value="1"/>
</dbReference>
<dbReference type="EMBL" id="UXUI01008339">
    <property type="protein sequence ID" value="VDD91249.1"/>
    <property type="molecule type" value="Genomic_DNA"/>
</dbReference>
<keyword evidence="2" id="KW-1133">Transmembrane helix</keyword>
<name>A0A0N4V7W4_ENTVE</name>
<dbReference type="PANTHER" id="PTHR10281">
    <property type="entry name" value="MEMBRANE-ASSOCIATED PROGESTERONE RECEPTOR COMPONENT-RELATED"/>
    <property type="match status" value="1"/>
</dbReference>
<evidence type="ECO:0000259" key="3">
    <source>
        <dbReference type="SMART" id="SM01117"/>
    </source>
</evidence>
<keyword evidence="5" id="KW-1185">Reference proteome</keyword>
<evidence type="ECO:0000313" key="6">
    <source>
        <dbReference type="WBParaSite" id="EVEC_0000638901-mRNA-1"/>
    </source>
</evidence>